<keyword evidence="2" id="KW-0378">Hydrolase</keyword>
<gene>
    <name evidence="2" type="ORF">EVA_11265</name>
</gene>
<dbReference type="GO" id="GO:0052689">
    <property type="term" value="F:carboxylic ester hydrolase activity"/>
    <property type="evidence" value="ECO:0007669"/>
    <property type="project" value="TreeGrafter"/>
</dbReference>
<accession>J9GLJ7</accession>
<protein>
    <submittedName>
        <fullName evidence="2">Hydrolase</fullName>
    </submittedName>
</protein>
<dbReference type="SUPFAM" id="SSF53474">
    <property type="entry name" value="alpha/beta-Hydrolases"/>
    <property type="match status" value="1"/>
</dbReference>
<dbReference type="InterPro" id="IPR029058">
    <property type="entry name" value="AB_hydrolase_fold"/>
</dbReference>
<dbReference type="PANTHER" id="PTHR43265:SF1">
    <property type="entry name" value="ESTERASE ESTD"/>
    <property type="match status" value="1"/>
</dbReference>
<sequence length="421" mass="46666">MKKWVILILCLFSFLPQLRAEEGIRAKQVLGWVISGRGDSLAAAFHPDLRTNLSAADMSALCVLQWKQLEKRLGCLCQQSAMQRVFDDSLKMDQCYLDFKNGKALFSLLTDKQHHVVGYNLSLITVPQGEKDSITASHLYIEEDTMICNGRIQLPATYCRPVGNQSHPIVVIVHGSGPTDRNGTIGANHPYRDVAHWLASYGIATLRYDKRTFIYGVRSNEIGGPLNYDTEVVDDAVKALEIASHLPGVDSKRVFLLGHSLGGMLAPRILAASKTPVAGMIACAAPARSLRELMRSQFRFMAQLQGGTNEKAESLADLIYMKMPTTYRSLAEAYNPVAEARSKHLPMLFLQGGLDFMVTGKDFNLWKQGLGSRKNVSFVWIPNCDHLLREQTKMATPEAYVRAGRLSALAIHAVVAFVSER</sequence>
<dbReference type="Gene3D" id="3.40.50.1820">
    <property type="entry name" value="alpha/beta hydrolase"/>
    <property type="match status" value="1"/>
</dbReference>
<reference evidence="2" key="1">
    <citation type="journal article" date="2012" name="PLoS ONE">
        <title>Gene sets for utilization of primary and secondary nutrition supplies in the distal gut of endangered iberian lynx.</title>
        <authorList>
            <person name="Alcaide M."/>
            <person name="Messina E."/>
            <person name="Richter M."/>
            <person name="Bargiela R."/>
            <person name="Peplies J."/>
            <person name="Huws S.A."/>
            <person name="Newbold C.J."/>
            <person name="Golyshin P.N."/>
            <person name="Simon M.A."/>
            <person name="Lopez G."/>
            <person name="Yakimov M.M."/>
            <person name="Ferrer M."/>
        </authorList>
    </citation>
    <scope>NUCLEOTIDE SEQUENCE</scope>
</reference>
<proteinExistence type="predicted"/>
<feature type="domain" description="AB hydrolase-1" evidence="1">
    <location>
        <begin position="170"/>
        <end position="390"/>
    </location>
</feature>
<dbReference type="InterPro" id="IPR000073">
    <property type="entry name" value="AB_hydrolase_1"/>
</dbReference>
<evidence type="ECO:0000259" key="1">
    <source>
        <dbReference type="Pfam" id="PF12697"/>
    </source>
</evidence>
<name>J9GLJ7_9ZZZZ</name>
<dbReference type="EMBL" id="AMCI01003294">
    <property type="protein sequence ID" value="EJX00630.1"/>
    <property type="molecule type" value="Genomic_DNA"/>
</dbReference>
<organism evidence="2">
    <name type="scientific">gut metagenome</name>
    <dbReference type="NCBI Taxonomy" id="749906"/>
    <lineage>
        <taxon>unclassified sequences</taxon>
        <taxon>metagenomes</taxon>
        <taxon>organismal metagenomes</taxon>
    </lineage>
</organism>
<dbReference type="PANTHER" id="PTHR43265">
    <property type="entry name" value="ESTERASE ESTD"/>
    <property type="match status" value="1"/>
</dbReference>
<dbReference type="Pfam" id="PF12697">
    <property type="entry name" value="Abhydrolase_6"/>
    <property type="match status" value="1"/>
</dbReference>
<comment type="caution">
    <text evidence="2">The sequence shown here is derived from an EMBL/GenBank/DDBJ whole genome shotgun (WGS) entry which is preliminary data.</text>
</comment>
<dbReference type="AlphaFoldDB" id="J9GLJ7"/>
<evidence type="ECO:0000313" key="2">
    <source>
        <dbReference type="EMBL" id="EJX00630.1"/>
    </source>
</evidence>
<dbReference type="InterPro" id="IPR053145">
    <property type="entry name" value="AB_hydrolase_Est10"/>
</dbReference>